<name>A0ABC8WGD2_9POAL</name>
<dbReference type="InterPro" id="IPR012967">
    <property type="entry name" value="COMT_dimerisation"/>
</dbReference>
<dbReference type="PIRSF" id="PIRSF005739">
    <property type="entry name" value="O-mtase"/>
    <property type="match status" value="1"/>
</dbReference>
<dbReference type="PANTHER" id="PTHR11746">
    <property type="entry name" value="O-METHYLTRANSFERASE"/>
    <property type="match status" value="1"/>
</dbReference>
<dbReference type="GO" id="GO:0032259">
    <property type="term" value="P:methylation"/>
    <property type="evidence" value="ECO:0007669"/>
    <property type="project" value="UniProtKB-KW"/>
</dbReference>
<sequence>MALKCALDLHIPDTIQRCGGAATLREILAASDVPASSLPYLRRLMRTLTTLRVFMLSHGPSNDDPAADDDAAAVSYRLTPISRLLLSGGGDASYFSQLATISPLVQQGLVSPMFSMGDWMKQHHAPTVSLHEMVHGKGLWESVQGSDAYRAGFYDSMDADTRLVMHAVVSESPAVFHGLTSLVDVGGGRGTAAVAIASAFPHIKCTVMDLPHVVAEAPSGTGLCFLTGDMFQHIPLADALLLKSILHDWDDAKCIKIMQRCKEAISAKEERGKVIIIDAVIGSKPNDDITCKETHVLWDLHMMAASNGAEREEHEWRRIFLAAGFRDYKITRISCIPSIIEVYP</sequence>
<evidence type="ECO:0000259" key="5">
    <source>
        <dbReference type="Pfam" id="PF00891"/>
    </source>
</evidence>
<dbReference type="InterPro" id="IPR001077">
    <property type="entry name" value="COMT_C"/>
</dbReference>
<dbReference type="InterPro" id="IPR036388">
    <property type="entry name" value="WH-like_DNA-bd_sf"/>
</dbReference>
<evidence type="ECO:0000256" key="3">
    <source>
        <dbReference type="ARBA" id="ARBA00022691"/>
    </source>
</evidence>
<dbReference type="AlphaFoldDB" id="A0ABC8WGD2"/>
<dbReference type="Pfam" id="PF08100">
    <property type="entry name" value="Dimerisation"/>
    <property type="match status" value="1"/>
</dbReference>
<feature type="active site" description="Proton acceptor" evidence="4">
    <location>
        <position position="247"/>
    </location>
</feature>
<reference evidence="7 8" key="2">
    <citation type="submission" date="2024-10" db="EMBL/GenBank/DDBJ databases">
        <authorList>
            <person name="Ryan C."/>
        </authorList>
    </citation>
    <scope>NUCLEOTIDE SEQUENCE [LARGE SCALE GENOMIC DNA]</scope>
</reference>
<reference evidence="8" key="1">
    <citation type="submission" date="2024-06" db="EMBL/GenBank/DDBJ databases">
        <authorList>
            <person name="Ryan C."/>
        </authorList>
    </citation>
    <scope>NUCLEOTIDE SEQUENCE [LARGE SCALE GENOMIC DNA]</scope>
</reference>
<protein>
    <submittedName>
        <fullName evidence="7">Uncharacterized protein</fullName>
    </submittedName>
</protein>
<evidence type="ECO:0000313" key="8">
    <source>
        <dbReference type="Proteomes" id="UP001497457"/>
    </source>
</evidence>
<keyword evidence="3" id="KW-0949">S-adenosyl-L-methionine</keyword>
<feature type="domain" description="O-methyltransferase C-terminal" evidence="5">
    <location>
        <begin position="118"/>
        <end position="326"/>
    </location>
</feature>
<organism evidence="7 8">
    <name type="scientific">Urochloa decumbens</name>
    <dbReference type="NCBI Taxonomy" id="240449"/>
    <lineage>
        <taxon>Eukaryota</taxon>
        <taxon>Viridiplantae</taxon>
        <taxon>Streptophyta</taxon>
        <taxon>Embryophyta</taxon>
        <taxon>Tracheophyta</taxon>
        <taxon>Spermatophyta</taxon>
        <taxon>Magnoliopsida</taxon>
        <taxon>Liliopsida</taxon>
        <taxon>Poales</taxon>
        <taxon>Poaceae</taxon>
        <taxon>PACMAD clade</taxon>
        <taxon>Panicoideae</taxon>
        <taxon>Panicodae</taxon>
        <taxon>Paniceae</taxon>
        <taxon>Melinidinae</taxon>
        <taxon>Urochloa</taxon>
    </lineage>
</organism>
<dbReference type="Proteomes" id="UP001497457">
    <property type="component" value="Chromosome 12b"/>
</dbReference>
<dbReference type="SUPFAM" id="SSF53335">
    <property type="entry name" value="S-adenosyl-L-methionine-dependent methyltransferases"/>
    <property type="match status" value="1"/>
</dbReference>
<dbReference type="InterPro" id="IPR036390">
    <property type="entry name" value="WH_DNA-bd_sf"/>
</dbReference>
<dbReference type="FunFam" id="3.40.50.150:FF:000206">
    <property type="entry name" value="O-methyltransferase ZRP4"/>
    <property type="match status" value="1"/>
</dbReference>
<evidence type="ECO:0000256" key="1">
    <source>
        <dbReference type="ARBA" id="ARBA00022603"/>
    </source>
</evidence>
<evidence type="ECO:0000256" key="2">
    <source>
        <dbReference type="ARBA" id="ARBA00022679"/>
    </source>
</evidence>
<dbReference type="EMBL" id="OZ075122">
    <property type="protein sequence ID" value="CAL4909396.1"/>
    <property type="molecule type" value="Genomic_DNA"/>
</dbReference>
<dbReference type="InterPro" id="IPR029063">
    <property type="entry name" value="SAM-dependent_MTases_sf"/>
</dbReference>
<keyword evidence="1" id="KW-0489">Methyltransferase</keyword>
<keyword evidence="2" id="KW-0808">Transferase</keyword>
<dbReference type="Gene3D" id="1.10.10.10">
    <property type="entry name" value="Winged helix-like DNA-binding domain superfamily/Winged helix DNA-binding domain"/>
    <property type="match status" value="1"/>
</dbReference>
<dbReference type="Gene3D" id="3.40.50.150">
    <property type="entry name" value="Vaccinia Virus protein VP39"/>
    <property type="match status" value="1"/>
</dbReference>
<dbReference type="SUPFAM" id="SSF46785">
    <property type="entry name" value="Winged helix' DNA-binding domain"/>
    <property type="match status" value="1"/>
</dbReference>
<evidence type="ECO:0000256" key="4">
    <source>
        <dbReference type="PIRSR" id="PIRSR005739-1"/>
    </source>
</evidence>
<dbReference type="Pfam" id="PF00891">
    <property type="entry name" value="Methyltransf_2"/>
    <property type="match status" value="1"/>
</dbReference>
<proteinExistence type="predicted"/>
<gene>
    <name evidence="7" type="ORF">URODEC1_LOCUS13669</name>
</gene>
<evidence type="ECO:0000313" key="7">
    <source>
        <dbReference type="EMBL" id="CAL4909396.1"/>
    </source>
</evidence>
<dbReference type="GO" id="GO:0008168">
    <property type="term" value="F:methyltransferase activity"/>
    <property type="evidence" value="ECO:0007669"/>
    <property type="project" value="UniProtKB-KW"/>
</dbReference>
<evidence type="ECO:0000259" key="6">
    <source>
        <dbReference type="Pfam" id="PF08100"/>
    </source>
</evidence>
<feature type="domain" description="O-methyltransferase dimerisation" evidence="6">
    <location>
        <begin position="1"/>
        <end position="87"/>
    </location>
</feature>
<dbReference type="InterPro" id="IPR016461">
    <property type="entry name" value="COMT-like"/>
</dbReference>
<keyword evidence="8" id="KW-1185">Reference proteome</keyword>
<accession>A0ABC8WGD2</accession>
<dbReference type="PROSITE" id="PS51683">
    <property type="entry name" value="SAM_OMT_II"/>
    <property type="match status" value="1"/>
</dbReference>